<dbReference type="OrthoDB" id="329835at2759"/>
<dbReference type="InterPro" id="IPR009081">
    <property type="entry name" value="PP-bd_ACP"/>
</dbReference>
<organism evidence="5 6">
    <name type="scientific">Xylaria hypoxylon</name>
    <dbReference type="NCBI Taxonomy" id="37992"/>
    <lineage>
        <taxon>Eukaryota</taxon>
        <taxon>Fungi</taxon>
        <taxon>Dikarya</taxon>
        <taxon>Ascomycota</taxon>
        <taxon>Pezizomycotina</taxon>
        <taxon>Sordariomycetes</taxon>
        <taxon>Xylariomycetidae</taxon>
        <taxon>Xylariales</taxon>
        <taxon>Xylariaceae</taxon>
        <taxon>Xylaria</taxon>
    </lineage>
</organism>
<dbReference type="SUPFAM" id="SSF51735">
    <property type="entry name" value="NAD(P)-binding Rossmann-fold domains"/>
    <property type="match status" value="1"/>
</dbReference>
<keyword evidence="2" id="KW-0597">Phosphoprotein</keyword>
<reference evidence="5 6" key="1">
    <citation type="submission" date="2019-03" db="EMBL/GenBank/DDBJ databases">
        <title>Draft genome sequence of Xylaria hypoxylon DSM 108379, a ubiquitous saprotrophic-parasitic fungi on hardwood.</title>
        <authorList>
            <person name="Buettner E."/>
            <person name="Leonhardt S."/>
            <person name="Gebauer A.M."/>
            <person name="Liers C."/>
            <person name="Hofrichter M."/>
            <person name="Kellner H."/>
        </authorList>
    </citation>
    <scope>NUCLEOTIDE SEQUENCE [LARGE SCALE GENOMIC DNA]</scope>
    <source>
        <strain evidence="5 6">DSM 108379</strain>
    </source>
</reference>
<dbReference type="SMART" id="SM00823">
    <property type="entry name" value="PKS_PP"/>
    <property type="match status" value="1"/>
</dbReference>
<dbReference type="PANTHER" id="PTHR43775">
    <property type="entry name" value="FATTY ACID SYNTHASE"/>
    <property type="match status" value="1"/>
</dbReference>
<dbReference type="GO" id="GO:0016491">
    <property type="term" value="F:oxidoreductase activity"/>
    <property type="evidence" value="ECO:0007669"/>
    <property type="project" value="UniProtKB-KW"/>
</dbReference>
<dbReference type="Gene3D" id="3.90.180.10">
    <property type="entry name" value="Medium-chain alcohol dehydrogenases, catalytic domain"/>
    <property type="match status" value="1"/>
</dbReference>
<dbReference type="GO" id="GO:0004312">
    <property type="term" value="F:fatty acid synthase activity"/>
    <property type="evidence" value="ECO:0007669"/>
    <property type="project" value="TreeGrafter"/>
</dbReference>
<dbReference type="Pfam" id="PF23297">
    <property type="entry name" value="ACP_SdgA_C"/>
    <property type="match status" value="1"/>
</dbReference>
<dbReference type="PANTHER" id="PTHR43775:SF29">
    <property type="entry name" value="ASPERFURANONE POLYKETIDE SYNTHASE AFOG-RELATED"/>
    <property type="match status" value="1"/>
</dbReference>
<evidence type="ECO:0000256" key="1">
    <source>
        <dbReference type="ARBA" id="ARBA00022450"/>
    </source>
</evidence>
<dbReference type="InterPro" id="IPR020806">
    <property type="entry name" value="PKS_PP-bd"/>
</dbReference>
<keyword evidence="3" id="KW-0560">Oxidoreductase</keyword>
<dbReference type="SUPFAM" id="SSF47336">
    <property type="entry name" value="ACP-like"/>
    <property type="match status" value="1"/>
</dbReference>
<evidence type="ECO:0000313" key="6">
    <source>
        <dbReference type="Proteomes" id="UP000297716"/>
    </source>
</evidence>
<evidence type="ECO:0000256" key="2">
    <source>
        <dbReference type="ARBA" id="ARBA00022553"/>
    </source>
</evidence>
<dbReference type="InterPro" id="IPR036736">
    <property type="entry name" value="ACP-like_sf"/>
</dbReference>
<comment type="caution">
    <text evidence="5">The sequence shown here is derived from an EMBL/GenBank/DDBJ whole genome shotgun (WGS) entry which is preliminary data.</text>
</comment>
<evidence type="ECO:0000313" key="5">
    <source>
        <dbReference type="EMBL" id="TGJ86689.1"/>
    </source>
</evidence>
<sequence length="392" mass="43088">MANAALPMGKFQKNVSYSTVDINHIIQTKRGLATQLQKEILNLAATGVLQPPTPIHEFSVGDIESAFRYFQSGTNTGHTIIKPRESDLAPMYTKQQSTWKFDKDATYLVAGGLGGDCLFENMSYEQWELTIRSKAHLSWNLHRVFPNLDFFIQLSSLAGIVGPAAQSNYAAGCTFQDALARHRIAAGQKTVSLDVGWMVDVGIIAETKAYKRYRQDVDDMQKVKSNDLLAILKMHCDPSLPILPLEKSQHLIGVMTPIHRLSRGLTPTPATEQPLYLGLSQLDDGTACSTVEKEADVATLFRNAKILEDRADVVVRALASRLARALSMSVDNVEPSKSFSDYDVDSLMAVELRNWIDKSFQANVAVFDIMGGTSIANIGEIVACRSSCGVTE</sequence>
<dbReference type="GO" id="GO:0044550">
    <property type="term" value="P:secondary metabolite biosynthetic process"/>
    <property type="evidence" value="ECO:0007669"/>
    <property type="project" value="TreeGrafter"/>
</dbReference>
<name>A0A4Z0YQQ8_9PEZI</name>
<dbReference type="InterPro" id="IPR013968">
    <property type="entry name" value="PKS_KR"/>
</dbReference>
<keyword evidence="6" id="KW-1185">Reference proteome</keyword>
<evidence type="ECO:0000256" key="3">
    <source>
        <dbReference type="ARBA" id="ARBA00023002"/>
    </source>
</evidence>
<dbReference type="InterPro" id="IPR050091">
    <property type="entry name" value="PKS_NRPS_Biosynth_Enz"/>
</dbReference>
<dbReference type="Gene3D" id="3.40.50.720">
    <property type="entry name" value="NAD(P)-binding Rossmann-like Domain"/>
    <property type="match status" value="1"/>
</dbReference>
<evidence type="ECO:0000259" key="4">
    <source>
        <dbReference type="PROSITE" id="PS50075"/>
    </source>
</evidence>
<feature type="domain" description="Carrier" evidence="4">
    <location>
        <begin position="309"/>
        <end position="389"/>
    </location>
</feature>
<keyword evidence="1" id="KW-0596">Phosphopantetheine</keyword>
<dbReference type="InterPro" id="IPR036291">
    <property type="entry name" value="NAD(P)-bd_dom_sf"/>
</dbReference>
<dbReference type="Gene3D" id="1.10.1200.10">
    <property type="entry name" value="ACP-like"/>
    <property type="match status" value="1"/>
</dbReference>
<dbReference type="Pfam" id="PF08659">
    <property type="entry name" value="KR"/>
    <property type="match status" value="1"/>
</dbReference>
<dbReference type="Proteomes" id="UP000297716">
    <property type="component" value="Unassembled WGS sequence"/>
</dbReference>
<dbReference type="GO" id="GO:0031177">
    <property type="term" value="F:phosphopantetheine binding"/>
    <property type="evidence" value="ECO:0007669"/>
    <property type="project" value="InterPro"/>
</dbReference>
<dbReference type="InterPro" id="IPR057326">
    <property type="entry name" value="KR_dom"/>
</dbReference>
<dbReference type="STRING" id="37992.A0A4Z0YQQ8"/>
<protein>
    <recommendedName>
        <fullName evidence="4">Carrier domain-containing protein</fullName>
    </recommendedName>
</protein>
<accession>A0A4Z0YQQ8</accession>
<dbReference type="GO" id="GO:0006633">
    <property type="term" value="P:fatty acid biosynthetic process"/>
    <property type="evidence" value="ECO:0007669"/>
    <property type="project" value="TreeGrafter"/>
</dbReference>
<dbReference type="EMBL" id="SKBN01000023">
    <property type="protein sequence ID" value="TGJ86689.1"/>
    <property type="molecule type" value="Genomic_DNA"/>
</dbReference>
<dbReference type="SMART" id="SM00822">
    <property type="entry name" value="PKS_KR"/>
    <property type="match status" value="1"/>
</dbReference>
<dbReference type="AlphaFoldDB" id="A0A4Z0YQQ8"/>
<dbReference type="PROSITE" id="PS50075">
    <property type="entry name" value="CARRIER"/>
    <property type="match status" value="1"/>
</dbReference>
<proteinExistence type="predicted"/>
<gene>
    <name evidence="5" type="ORF">E0Z10_g2013</name>
</gene>